<dbReference type="InterPro" id="IPR038573">
    <property type="entry name" value="BrnT_sf"/>
</dbReference>
<reference evidence="1 2" key="1">
    <citation type="submission" date="2017-01" db="EMBL/GenBank/DDBJ databases">
        <title>Genome sequence of Rhodoferax antarcticus ANT.BR, a psychrophilic purple nonsulfur bacterium from an Antarctic microbial mat.</title>
        <authorList>
            <person name="Baker J."/>
            <person name="Riester C."/>
            <person name="Skinner B."/>
            <person name="Newell A."/>
            <person name="Swingley W."/>
            <person name="Madigan M."/>
            <person name="Jung D."/>
            <person name="Asao M."/>
            <person name="Chen M."/>
            <person name="Loughlin P."/>
            <person name="Pan H."/>
            <person name="Lin S."/>
            <person name="Li N."/>
            <person name="Shaw J."/>
            <person name="Prado M."/>
            <person name="Sherman C."/>
            <person name="Li X."/>
            <person name="Tang J."/>
            <person name="Blankenship R."/>
            <person name="Zhao T."/>
            <person name="Touchman J."/>
            <person name="Sattley M."/>
        </authorList>
    </citation>
    <scope>NUCLEOTIDE SEQUENCE [LARGE SCALE GENOMIC DNA]</scope>
    <source>
        <strain evidence="1 2">ANT.BR</strain>
    </source>
</reference>
<name>A0A1Q8YK39_9BURK</name>
<proteinExistence type="predicted"/>
<sequence length="42" mass="4908">MLEILSVLTVVHTDRDGAARIISFRRASSEEREVYDDWLEND</sequence>
<protein>
    <recommendedName>
        <fullName evidence="3">BrnT family toxin</fullName>
    </recommendedName>
</protein>
<accession>A0A1Q8YK39</accession>
<keyword evidence="2" id="KW-1185">Reference proteome</keyword>
<organism evidence="1 2">
    <name type="scientific">Rhodoferax antarcticus ANT.BR</name>
    <dbReference type="NCBI Taxonomy" id="1111071"/>
    <lineage>
        <taxon>Bacteria</taxon>
        <taxon>Pseudomonadati</taxon>
        <taxon>Pseudomonadota</taxon>
        <taxon>Betaproteobacteria</taxon>
        <taxon>Burkholderiales</taxon>
        <taxon>Comamonadaceae</taxon>
        <taxon>Rhodoferax</taxon>
    </lineage>
</organism>
<evidence type="ECO:0008006" key="3">
    <source>
        <dbReference type="Google" id="ProtNLM"/>
    </source>
</evidence>
<evidence type="ECO:0000313" key="2">
    <source>
        <dbReference type="Proteomes" id="UP000185911"/>
    </source>
</evidence>
<dbReference type="Proteomes" id="UP000185911">
    <property type="component" value="Unassembled WGS sequence"/>
</dbReference>
<evidence type="ECO:0000313" key="1">
    <source>
        <dbReference type="EMBL" id="OLP08335.1"/>
    </source>
</evidence>
<dbReference type="AlphaFoldDB" id="A0A1Q8YK39"/>
<gene>
    <name evidence="1" type="ORF">BLL52_0337</name>
</gene>
<dbReference type="Gene3D" id="3.10.450.530">
    <property type="entry name" value="Ribonuclease toxin, BrnT, of type II toxin-antitoxin system"/>
    <property type="match status" value="1"/>
</dbReference>
<comment type="caution">
    <text evidence="1">The sequence shown here is derived from an EMBL/GenBank/DDBJ whole genome shotgun (WGS) entry which is preliminary data.</text>
</comment>
<dbReference type="EMBL" id="MSYM01000004">
    <property type="protein sequence ID" value="OLP08335.1"/>
    <property type="molecule type" value="Genomic_DNA"/>
</dbReference>